<dbReference type="OrthoDB" id="3541690at2"/>
<sequence>MATADFDEIADELYGLDPPEFVPSRTARARDAKAAGDTDLAKAVKKLRKPTQSAWMVNLLARRRPDEIAELLDLGAAILSAQRRASAEALRELSTQRQRVIGALADIAADLAHERGTTPSPAAVRDVAASLRAAIADPDVGEAVRRGRMVTAVEYSGLGPPGLVAVGSADAPTRGRRRSESTGSGADGTDSRTGSPGADDADDTGTEVDDERAAAERRREALITAAQTAVDDASSASEAAADRLTEAEARVTELHAEIEPMRAKLAQLDEELRFARRSAKTAETESRDAARERDRARTELTRLRESTD</sequence>
<dbReference type="EMBL" id="BANX01000026">
    <property type="protein sequence ID" value="GAC69628.1"/>
    <property type="molecule type" value="Genomic_DNA"/>
</dbReference>
<accession>M0QM23</accession>
<comment type="caution">
    <text evidence="2">The sequence shown here is derived from an EMBL/GenBank/DDBJ whole genome shotgun (WGS) entry which is preliminary data.</text>
</comment>
<name>M0QM23_9ACTN</name>
<organism evidence="2 3">
    <name type="scientific">Gordonia soli NBRC 108243</name>
    <dbReference type="NCBI Taxonomy" id="1223545"/>
    <lineage>
        <taxon>Bacteria</taxon>
        <taxon>Bacillati</taxon>
        <taxon>Actinomycetota</taxon>
        <taxon>Actinomycetes</taxon>
        <taxon>Mycobacteriales</taxon>
        <taxon>Gordoniaceae</taxon>
        <taxon>Gordonia</taxon>
    </lineage>
</organism>
<keyword evidence="3" id="KW-1185">Reference proteome</keyword>
<proteinExistence type="predicted"/>
<dbReference type="STRING" id="1223545.GS4_26_00760"/>
<dbReference type="Proteomes" id="UP000011666">
    <property type="component" value="Unassembled WGS sequence"/>
</dbReference>
<dbReference type="AlphaFoldDB" id="M0QM23"/>
<evidence type="ECO:0000313" key="2">
    <source>
        <dbReference type="EMBL" id="GAC69628.1"/>
    </source>
</evidence>
<reference evidence="2 3" key="1">
    <citation type="submission" date="2013-01" db="EMBL/GenBank/DDBJ databases">
        <title>Whole genome shotgun sequence of Gordonia soli NBRC 108243.</title>
        <authorList>
            <person name="Isaki-Nakamura S."/>
            <person name="Hosoyama A."/>
            <person name="Tsuchikane K."/>
            <person name="Ando Y."/>
            <person name="Baba S."/>
            <person name="Ohji S."/>
            <person name="Hamada M."/>
            <person name="Tamura T."/>
            <person name="Yamazoe A."/>
            <person name="Yamazaki S."/>
            <person name="Fujita N."/>
        </authorList>
    </citation>
    <scope>NUCLEOTIDE SEQUENCE [LARGE SCALE GENOMIC DNA]</scope>
    <source>
        <strain evidence="2 3">NBRC 108243</strain>
    </source>
</reference>
<protein>
    <submittedName>
        <fullName evidence="2">Uncharacterized protein</fullName>
    </submittedName>
</protein>
<feature type="region of interest" description="Disordered" evidence="1">
    <location>
        <begin position="161"/>
        <end position="219"/>
    </location>
</feature>
<gene>
    <name evidence="2" type="ORF">GS4_26_00760</name>
</gene>
<feature type="compositionally biased region" description="Acidic residues" evidence="1">
    <location>
        <begin position="199"/>
        <end position="210"/>
    </location>
</feature>
<dbReference type="RefSeq" id="WP_007622895.1">
    <property type="nucleotide sequence ID" value="NZ_BANX01000026.1"/>
</dbReference>
<dbReference type="eggNOG" id="ENOG5032S7P">
    <property type="taxonomic scope" value="Bacteria"/>
</dbReference>
<feature type="region of interest" description="Disordered" evidence="1">
    <location>
        <begin position="276"/>
        <end position="308"/>
    </location>
</feature>
<evidence type="ECO:0000256" key="1">
    <source>
        <dbReference type="SAM" id="MobiDB-lite"/>
    </source>
</evidence>
<evidence type="ECO:0000313" key="3">
    <source>
        <dbReference type="Proteomes" id="UP000011666"/>
    </source>
</evidence>